<dbReference type="InterPro" id="IPR022369">
    <property type="entry name" value="Integral_membrane_TerC_rswitch"/>
</dbReference>
<accession>A0A2K9NW50</accession>
<comment type="subcellular location">
    <subcellularLocation>
        <location evidence="1">Membrane</location>
        <topology evidence="1">Multi-pass membrane protein</topology>
    </subcellularLocation>
</comment>
<evidence type="ECO:0000313" key="7">
    <source>
        <dbReference type="Proteomes" id="UP000235584"/>
    </source>
</evidence>
<dbReference type="InterPro" id="IPR005496">
    <property type="entry name" value="Integral_membrane_TerC"/>
</dbReference>
<keyword evidence="7" id="KW-1185">Reference proteome</keyword>
<dbReference type="PANTHER" id="PTHR30238">
    <property type="entry name" value="MEMBRANE BOUND PREDICTED REDOX MODULATOR"/>
    <property type="match status" value="1"/>
</dbReference>
<dbReference type="Proteomes" id="UP000235584">
    <property type="component" value="Chromosome"/>
</dbReference>
<name>A0A2K9NW50_BACTC</name>
<dbReference type="RefSeq" id="WP_102245032.1">
    <property type="nucleotide sequence ID" value="NZ_CP025704.1"/>
</dbReference>
<dbReference type="KEGG" id="bsto:C0V70_16830"/>
<dbReference type="NCBIfam" id="TIGR03718">
    <property type="entry name" value="R_switched_Alx"/>
    <property type="match status" value="1"/>
</dbReference>
<evidence type="ECO:0000256" key="3">
    <source>
        <dbReference type="ARBA" id="ARBA00022692"/>
    </source>
</evidence>
<proteinExistence type="inferred from homology"/>
<keyword evidence="4" id="KW-1133">Transmembrane helix</keyword>
<dbReference type="Pfam" id="PF03741">
    <property type="entry name" value="TerC"/>
    <property type="match status" value="1"/>
</dbReference>
<organism evidence="6 7">
    <name type="scientific">Bacteriovorax stolpii</name>
    <name type="common">Bdellovibrio stolpii</name>
    <dbReference type="NCBI Taxonomy" id="960"/>
    <lineage>
        <taxon>Bacteria</taxon>
        <taxon>Pseudomonadati</taxon>
        <taxon>Bdellovibrionota</taxon>
        <taxon>Bacteriovoracia</taxon>
        <taxon>Bacteriovoracales</taxon>
        <taxon>Bacteriovoracaceae</taxon>
        <taxon>Bacteriovorax</taxon>
    </lineage>
</organism>
<dbReference type="GO" id="GO:0016020">
    <property type="term" value="C:membrane"/>
    <property type="evidence" value="ECO:0007669"/>
    <property type="project" value="UniProtKB-SubCell"/>
</dbReference>
<gene>
    <name evidence="6" type="ORF">C0V70_16830</name>
</gene>
<reference evidence="6 7" key="1">
    <citation type="submission" date="2018-01" db="EMBL/GenBank/DDBJ databases">
        <title>Complete genome sequence of Bacteriovorax stolpii DSM12778.</title>
        <authorList>
            <person name="Tang B."/>
            <person name="Chang J."/>
        </authorList>
    </citation>
    <scope>NUCLEOTIDE SEQUENCE [LARGE SCALE GENOMIC DNA]</scope>
    <source>
        <strain evidence="6 7">DSM 12778</strain>
    </source>
</reference>
<evidence type="ECO:0000256" key="2">
    <source>
        <dbReference type="ARBA" id="ARBA00007511"/>
    </source>
</evidence>
<keyword evidence="5" id="KW-0472">Membrane</keyword>
<dbReference type="EMBL" id="CP025704">
    <property type="protein sequence ID" value="AUN99741.1"/>
    <property type="molecule type" value="Genomic_DNA"/>
</dbReference>
<evidence type="ECO:0000256" key="5">
    <source>
        <dbReference type="ARBA" id="ARBA00023136"/>
    </source>
</evidence>
<comment type="similarity">
    <text evidence="2">Belongs to the TerC family.</text>
</comment>
<dbReference type="AlphaFoldDB" id="A0A2K9NW50"/>
<evidence type="ECO:0000256" key="4">
    <source>
        <dbReference type="ARBA" id="ARBA00022989"/>
    </source>
</evidence>
<sequence>MESQLSWWIGFHVFVFAMLALDLGVFHKKDHVVSVKESLIWTGVWITLALIFNYGVYHYIGEREAYEFLTAYVLEKSLSVDNIFVMTLIFTYFKVEQQYQHRVLFWGILGALVMRIVFIAGGVALISKFHFILYIFGAFLIYTGAKMLFSGGDDDINPEEGFIYKFSKKYFKMTDKFHAQKFFVMENGVRHMTPLFLVLLIIESTDVIFAVDSIPATLSVTKSAFIAYTSNIFAILGLRSLYFAFAGVVKLFRFLSYALSVVLIFIGVKMLIEFKYKIPTSYSLGFVLGLITLSIIFSLLIPEKENDESK</sequence>
<protein>
    <submittedName>
        <fullName evidence="6">Uncharacterized protein</fullName>
    </submittedName>
</protein>
<dbReference type="PANTHER" id="PTHR30238:SF0">
    <property type="entry name" value="THYLAKOID MEMBRANE PROTEIN TERC, CHLOROPLASTIC"/>
    <property type="match status" value="1"/>
</dbReference>
<evidence type="ECO:0000313" key="6">
    <source>
        <dbReference type="EMBL" id="AUN99741.1"/>
    </source>
</evidence>
<evidence type="ECO:0000256" key="1">
    <source>
        <dbReference type="ARBA" id="ARBA00004141"/>
    </source>
</evidence>
<dbReference type="OrthoDB" id="5289506at2"/>
<keyword evidence="3" id="KW-0812">Transmembrane</keyword>